<reference evidence="9" key="1">
    <citation type="journal article" date="2021" name="PeerJ">
        <title>Extensive microbial diversity within the chicken gut microbiome revealed by metagenomics and culture.</title>
        <authorList>
            <person name="Gilroy R."/>
            <person name="Ravi A."/>
            <person name="Getino M."/>
            <person name="Pursley I."/>
            <person name="Horton D.L."/>
            <person name="Alikhan N.F."/>
            <person name="Baker D."/>
            <person name="Gharbi K."/>
            <person name="Hall N."/>
            <person name="Watson M."/>
            <person name="Adriaenssens E.M."/>
            <person name="Foster-Nyarko E."/>
            <person name="Jarju S."/>
            <person name="Secka A."/>
            <person name="Antonio M."/>
            <person name="Oren A."/>
            <person name="Chaudhuri R.R."/>
            <person name="La Ragione R."/>
            <person name="Hildebrand F."/>
            <person name="Pallen M.J."/>
        </authorList>
    </citation>
    <scope>NUCLEOTIDE SEQUENCE</scope>
    <source>
        <strain evidence="9">CHK171-7178</strain>
    </source>
</reference>
<dbReference type="InterPro" id="IPR000515">
    <property type="entry name" value="MetI-like"/>
</dbReference>
<feature type="transmembrane region" description="Helical" evidence="7">
    <location>
        <begin position="14"/>
        <end position="36"/>
    </location>
</feature>
<dbReference type="InterPro" id="IPR050901">
    <property type="entry name" value="BP-dep_ABC_trans_perm"/>
</dbReference>
<name>A0A921G226_SPOPS</name>
<dbReference type="AlphaFoldDB" id="A0A921G226"/>
<keyword evidence="6 7" id="KW-0472">Membrane</keyword>
<dbReference type="PANTHER" id="PTHR32243">
    <property type="entry name" value="MALTOSE TRANSPORT SYSTEM PERMEASE-RELATED"/>
    <property type="match status" value="1"/>
</dbReference>
<dbReference type="PANTHER" id="PTHR32243:SF24">
    <property type="entry name" value="DIACETYLCHITOBIOSE UPTAKE SYSTEM PERMEASE PROTEIN NGCG"/>
    <property type="match status" value="1"/>
</dbReference>
<comment type="similarity">
    <text evidence="7">Belongs to the binding-protein-dependent transport system permease family.</text>
</comment>
<dbReference type="EMBL" id="DYWT01000278">
    <property type="protein sequence ID" value="HJF33780.1"/>
    <property type="molecule type" value="Genomic_DNA"/>
</dbReference>
<evidence type="ECO:0000256" key="5">
    <source>
        <dbReference type="ARBA" id="ARBA00022989"/>
    </source>
</evidence>
<keyword evidence="3" id="KW-1003">Cell membrane</keyword>
<accession>A0A921G226</accession>
<dbReference type="GO" id="GO:0005886">
    <property type="term" value="C:plasma membrane"/>
    <property type="evidence" value="ECO:0007669"/>
    <property type="project" value="UniProtKB-SubCell"/>
</dbReference>
<evidence type="ECO:0000256" key="3">
    <source>
        <dbReference type="ARBA" id="ARBA00022475"/>
    </source>
</evidence>
<organism evidence="9 10">
    <name type="scientific">Sporosarcina psychrophila</name>
    <name type="common">Bacillus psychrophilus</name>
    <dbReference type="NCBI Taxonomy" id="1476"/>
    <lineage>
        <taxon>Bacteria</taxon>
        <taxon>Bacillati</taxon>
        <taxon>Bacillota</taxon>
        <taxon>Bacilli</taxon>
        <taxon>Bacillales</taxon>
        <taxon>Caryophanaceae</taxon>
        <taxon>Sporosarcina</taxon>
    </lineage>
</organism>
<comment type="caution">
    <text evidence="9">The sequence shown here is derived from an EMBL/GenBank/DDBJ whole genome shotgun (WGS) entry which is preliminary data.</text>
</comment>
<evidence type="ECO:0000259" key="8">
    <source>
        <dbReference type="PROSITE" id="PS50928"/>
    </source>
</evidence>
<evidence type="ECO:0000256" key="2">
    <source>
        <dbReference type="ARBA" id="ARBA00022448"/>
    </source>
</evidence>
<keyword evidence="2 7" id="KW-0813">Transport</keyword>
<sequence>MSGSKGLKQKGSKLLLRIVLLTATFIFVYPLVWNLLASLKTNKEIMSSPWGFPAVLQFENFVRAFTESSMGEFIINSFLVTGLSMLLLLILVIPTAYALSRFDFKGRKILHNFYMAGLFIQPVYIMIPLFLMLNNLHMLDNRFWLSLIYAAGALPFSIYLLTGFMRSIPKEYEESAFIDGSGYFRTLISIIVPLARPGILTVIIFNFFTFWNEYALALVLISSDEKKTIPVGLANLMEVQRFATDWAALFAGLVLVLLPTITLYALTQKKLTEGMSMGGLKG</sequence>
<feature type="domain" description="ABC transmembrane type-1" evidence="8">
    <location>
        <begin position="74"/>
        <end position="267"/>
    </location>
</feature>
<evidence type="ECO:0000313" key="10">
    <source>
        <dbReference type="Proteomes" id="UP000698173"/>
    </source>
</evidence>
<keyword evidence="5 7" id="KW-1133">Transmembrane helix</keyword>
<dbReference type="GO" id="GO:0055085">
    <property type="term" value="P:transmembrane transport"/>
    <property type="evidence" value="ECO:0007669"/>
    <property type="project" value="InterPro"/>
</dbReference>
<feature type="transmembrane region" description="Helical" evidence="7">
    <location>
        <begin position="183"/>
        <end position="208"/>
    </location>
</feature>
<feature type="transmembrane region" description="Helical" evidence="7">
    <location>
        <begin position="111"/>
        <end position="131"/>
    </location>
</feature>
<proteinExistence type="inferred from homology"/>
<feature type="transmembrane region" description="Helical" evidence="7">
    <location>
        <begin position="73"/>
        <end position="99"/>
    </location>
</feature>
<dbReference type="Pfam" id="PF00528">
    <property type="entry name" value="BPD_transp_1"/>
    <property type="match status" value="1"/>
</dbReference>
<protein>
    <submittedName>
        <fullName evidence="9">Carbohydrate ABC transporter permease</fullName>
    </submittedName>
</protein>
<reference evidence="9" key="2">
    <citation type="submission" date="2021-09" db="EMBL/GenBank/DDBJ databases">
        <authorList>
            <person name="Gilroy R."/>
        </authorList>
    </citation>
    <scope>NUCLEOTIDE SEQUENCE</scope>
    <source>
        <strain evidence="9">CHK171-7178</strain>
    </source>
</reference>
<evidence type="ECO:0000256" key="1">
    <source>
        <dbReference type="ARBA" id="ARBA00004651"/>
    </source>
</evidence>
<comment type="subcellular location">
    <subcellularLocation>
        <location evidence="1 7">Cell membrane</location>
        <topology evidence="1 7">Multi-pass membrane protein</topology>
    </subcellularLocation>
</comment>
<keyword evidence="4 7" id="KW-0812">Transmembrane</keyword>
<evidence type="ECO:0000256" key="7">
    <source>
        <dbReference type="RuleBase" id="RU363032"/>
    </source>
</evidence>
<evidence type="ECO:0000313" key="9">
    <source>
        <dbReference type="EMBL" id="HJF33780.1"/>
    </source>
</evidence>
<dbReference type="Gene3D" id="1.10.3720.10">
    <property type="entry name" value="MetI-like"/>
    <property type="match status" value="1"/>
</dbReference>
<dbReference type="SUPFAM" id="SSF161098">
    <property type="entry name" value="MetI-like"/>
    <property type="match status" value="1"/>
</dbReference>
<evidence type="ECO:0000256" key="4">
    <source>
        <dbReference type="ARBA" id="ARBA00022692"/>
    </source>
</evidence>
<feature type="transmembrane region" description="Helical" evidence="7">
    <location>
        <begin position="143"/>
        <end position="162"/>
    </location>
</feature>
<dbReference type="PROSITE" id="PS50928">
    <property type="entry name" value="ABC_TM1"/>
    <property type="match status" value="1"/>
</dbReference>
<dbReference type="Proteomes" id="UP000698173">
    <property type="component" value="Unassembled WGS sequence"/>
</dbReference>
<gene>
    <name evidence="9" type="ORF">K8V56_18595</name>
</gene>
<dbReference type="CDD" id="cd06261">
    <property type="entry name" value="TM_PBP2"/>
    <property type="match status" value="1"/>
</dbReference>
<dbReference type="InterPro" id="IPR035906">
    <property type="entry name" value="MetI-like_sf"/>
</dbReference>
<feature type="transmembrane region" description="Helical" evidence="7">
    <location>
        <begin position="246"/>
        <end position="267"/>
    </location>
</feature>
<evidence type="ECO:0000256" key="6">
    <source>
        <dbReference type="ARBA" id="ARBA00023136"/>
    </source>
</evidence>